<name>A0A9N9AB07_9GLOM</name>
<reference evidence="1" key="1">
    <citation type="submission" date="2021-06" db="EMBL/GenBank/DDBJ databases">
        <authorList>
            <person name="Kallberg Y."/>
            <person name="Tangrot J."/>
            <person name="Rosling A."/>
        </authorList>
    </citation>
    <scope>NUCLEOTIDE SEQUENCE</scope>
    <source>
        <strain evidence="1">MA453B</strain>
    </source>
</reference>
<dbReference type="AlphaFoldDB" id="A0A9N9AB07"/>
<protein>
    <submittedName>
        <fullName evidence="1">10025_t:CDS:1</fullName>
    </submittedName>
</protein>
<dbReference type="EMBL" id="CAJVPY010001484">
    <property type="protein sequence ID" value="CAG8523745.1"/>
    <property type="molecule type" value="Genomic_DNA"/>
</dbReference>
<evidence type="ECO:0000313" key="1">
    <source>
        <dbReference type="EMBL" id="CAG8523745.1"/>
    </source>
</evidence>
<keyword evidence="2" id="KW-1185">Reference proteome</keyword>
<evidence type="ECO:0000313" key="2">
    <source>
        <dbReference type="Proteomes" id="UP000789405"/>
    </source>
</evidence>
<accession>A0A9N9AB07</accession>
<organism evidence="1 2">
    <name type="scientific">Dentiscutata erythropus</name>
    <dbReference type="NCBI Taxonomy" id="1348616"/>
    <lineage>
        <taxon>Eukaryota</taxon>
        <taxon>Fungi</taxon>
        <taxon>Fungi incertae sedis</taxon>
        <taxon>Mucoromycota</taxon>
        <taxon>Glomeromycotina</taxon>
        <taxon>Glomeromycetes</taxon>
        <taxon>Diversisporales</taxon>
        <taxon>Gigasporaceae</taxon>
        <taxon>Dentiscutata</taxon>
    </lineage>
</organism>
<comment type="caution">
    <text evidence="1">The sequence shown here is derived from an EMBL/GenBank/DDBJ whole genome shotgun (WGS) entry which is preliminary data.</text>
</comment>
<dbReference type="OrthoDB" id="2362660at2759"/>
<sequence length="233" mass="27679">MPPIVRNANRRNRYNPTVPKIDKLKTLGDWVKRTFDAYLNSESILRSSSSSKLYSFPSLPGSFPSEDSPLHCYLAKKYFKIWKINTIKRKKNIAKAVEVYEFNRKASCFLLWMEMAKKQEDLPPYKILKEKPGAPHRIRIHQKLCFANPLEDIFTYDPDDDQINYVSIVPDDVIIFDECEVDEKMVNKIADFYELKYLRYAQNHKVWDACYNLYKYGFRAQDPVIRRYLLRLI</sequence>
<proteinExistence type="predicted"/>
<gene>
    <name evidence="1" type="ORF">DERYTH_LOCUS4002</name>
</gene>
<dbReference type="Proteomes" id="UP000789405">
    <property type="component" value="Unassembled WGS sequence"/>
</dbReference>